<reference evidence="2 3" key="1">
    <citation type="submission" date="2015-01" db="EMBL/GenBank/DDBJ databases">
        <title>Vibrio sp. C1 JCM 19231 whole genome shotgun sequence.</title>
        <authorList>
            <person name="Sawabe T."/>
            <person name="Meirelles P."/>
            <person name="Feng G."/>
            <person name="Sayaka M."/>
            <person name="Hattori M."/>
            <person name="Ohkuma M."/>
        </authorList>
    </citation>
    <scope>NUCLEOTIDE SEQUENCE [LARGE SCALE GENOMIC DNA]</scope>
    <source>
        <strain evidence="3">JCM 19231</strain>
    </source>
</reference>
<accession>A0A0B8NZX5</accession>
<name>A0A0B8NZX5_9VIBR</name>
<keyword evidence="3" id="KW-1185">Reference proteome</keyword>
<dbReference type="Pfam" id="PF13439">
    <property type="entry name" value="Glyco_transf_4"/>
    <property type="match status" value="1"/>
</dbReference>
<comment type="caution">
    <text evidence="2">The sequence shown here is derived from an EMBL/GenBank/DDBJ whole genome shotgun (WGS) entry which is preliminary data.</text>
</comment>
<feature type="domain" description="Glycosyltransferase subfamily 4-like N-terminal" evidence="1">
    <location>
        <begin position="14"/>
        <end position="144"/>
    </location>
</feature>
<protein>
    <submittedName>
        <fullName evidence="2">Glycosyltransferase sypH</fullName>
    </submittedName>
</protein>
<dbReference type="Gene3D" id="3.40.50.2000">
    <property type="entry name" value="Glycogen Phosphorylase B"/>
    <property type="match status" value="1"/>
</dbReference>
<gene>
    <name evidence="2" type="ORF">JCM19231_3716</name>
</gene>
<dbReference type="SUPFAM" id="SSF53756">
    <property type="entry name" value="UDP-Glycosyltransferase/glycogen phosphorylase"/>
    <property type="match status" value="1"/>
</dbReference>
<reference evidence="2 3" key="2">
    <citation type="submission" date="2015-01" db="EMBL/GenBank/DDBJ databases">
        <authorList>
            <consortium name="NBRP consortium"/>
            <person name="Sawabe T."/>
            <person name="Meirelles P."/>
            <person name="Feng G."/>
            <person name="Sayaka M."/>
            <person name="Hattori M."/>
            <person name="Ohkuma M."/>
        </authorList>
    </citation>
    <scope>NUCLEOTIDE SEQUENCE [LARGE SCALE GENOMIC DNA]</scope>
    <source>
        <strain evidence="3">JCM 19231</strain>
    </source>
</reference>
<keyword evidence="2" id="KW-0808">Transferase</keyword>
<dbReference type="Proteomes" id="UP000031671">
    <property type="component" value="Unassembled WGS sequence"/>
</dbReference>
<sequence length="176" mass="19517">MSKSVWLLVDSLTFGGIETHIVELAQGLKSIDVPVRVVLVKRYSSPAEIITRLECNSIEYHYVEELGTSLRDAVKTHSPTVVHSHGYKANILAKLSLPFSGVKLVSTFHAGETPAGRVRLYDMLDRYTAFLANTNLCVSDKIQAKIPFKSEVIKNFIQMPEPTSHTADKHFGFVGS</sequence>
<evidence type="ECO:0000313" key="2">
    <source>
        <dbReference type="EMBL" id="GAM59501.1"/>
    </source>
</evidence>
<dbReference type="InterPro" id="IPR028098">
    <property type="entry name" value="Glyco_trans_4-like_N"/>
</dbReference>
<proteinExistence type="predicted"/>
<evidence type="ECO:0000313" key="3">
    <source>
        <dbReference type="Proteomes" id="UP000031671"/>
    </source>
</evidence>
<dbReference type="AlphaFoldDB" id="A0A0B8NZX5"/>
<dbReference type="EMBL" id="BBRZ01000161">
    <property type="protein sequence ID" value="GAM59501.1"/>
    <property type="molecule type" value="Genomic_DNA"/>
</dbReference>
<organism evidence="2 3">
    <name type="scientific">Vibrio ishigakensis</name>
    <dbReference type="NCBI Taxonomy" id="1481914"/>
    <lineage>
        <taxon>Bacteria</taxon>
        <taxon>Pseudomonadati</taxon>
        <taxon>Pseudomonadota</taxon>
        <taxon>Gammaproteobacteria</taxon>
        <taxon>Vibrionales</taxon>
        <taxon>Vibrionaceae</taxon>
        <taxon>Vibrio</taxon>
    </lineage>
</organism>
<evidence type="ECO:0000259" key="1">
    <source>
        <dbReference type="Pfam" id="PF13439"/>
    </source>
</evidence>
<dbReference type="GO" id="GO:0016757">
    <property type="term" value="F:glycosyltransferase activity"/>
    <property type="evidence" value="ECO:0007669"/>
    <property type="project" value="UniProtKB-ARBA"/>
</dbReference>